<organism evidence="1 2">
    <name type="scientific">Angiostrongylus cantonensis</name>
    <name type="common">Rat lungworm</name>
    <dbReference type="NCBI Taxonomy" id="6313"/>
    <lineage>
        <taxon>Eukaryota</taxon>
        <taxon>Metazoa</taxon>
        <taxon>Ecdysozoa</taxon>
        <taxon>Nematoda</taxon>
        <taxon>Chromadorea</taxon>
        <taxon>Rhabditida</taxon>
        <taxon>Rhabditina</taxon>
        <taxon>Rhabditomorpha</taxon>
        <taxon>Strongyloidea</taxon>
        <taxon>Metastrongylidae</taxon>
        <taxon>Angiostrongylus</taxon>
    </lineage>
</organism>
<dbReference type="WBParaSite" id="ACAC_0000143901-mRNA-1">
    <property type="protein sequence ID" value="ACAC_0000143901-mRNA-1"/>
    <property type="gene ID" value="ACAC_0000143901"/>
</dbReference>
<evidence type="ECO:0000313" key="2">
    <source>
        <dbReference type="WBParaSite" id="ACAC_0000143901-mRNA-1"/>
    </source>
</evidence>
<protein>
    <submittedName>
        <fullName evidence="2">Myotubularin phosphatase domain-containing protein</fullName>
    </submittedName>
</protein>
<sequence length="122" mass="14003">LAFILSINRLVDIGYPEELREGNPSTISEQARGLRRVSNLCPEHGLFCQLDPSTSFSGDNAILCYHSNRLLNYSNHFRLTEETGFKRRDKNQVIPYSTIFNDCRSAIDWIHTEVRVLCEKGL</sequence>
<name>A0A0K0CVQ4_ANGCA</name>
<reference evidence="1" key="1">
    <citation type="submission" date="2012-09" db="EMBL/GenBank/DDBJ databases">
        <authorList>
            <person name="Martin A.A."/>
        </authorList>
    </citation>
    <scope>NUCLEOTIDE SEQUENCE</scope>
</reference>
<evidence type="ECO:0000313" key="1">
    <source>
        <dbReference type="Proteomes" id="UP000035642"/>
    </source>
</evidence>
<proteinExistence type="predicted"/>
<reference evidence="2" key="2">
    <citation type="submission" date="2017-02" db="UniProtKB">
        <authorList>
            <consortium name="WormBaseParasite"/>
        </authorList>
    </citation>
    <scope>IDENTIFICATION</scope>
</reference>
<accession>A0A0K0CVQ4</accession>
<dbReference type="Proteomes" id="UP000035642">
    <property type="component" value="Unassembled WGS sequence"/>
</dbReference>
<dbReference type="AlphaFoldDB" id="A0A0K0CVQ4"/>
<keyword evidence="1" id="KW-1185">Reference proteome</keyword>